<proteinExistence type="predicted"/>
<dbReference type="EMBL" id="FQZG01000083">
    <property type="protein sequence ID" value="SHJ79909.1"/>
    <property type="molecule type" value="Genomic_DNA"/>
</dbReference>
<dbReference type="PANTHER" id="PTHR48079:SF6">
    <property type="entry name" value="NAD(P)-BINDING DOMAIN-CONTAINING PROTEIN-RELATED"/>
    <property type="match status" value="1"/>
</dbReference>
<dbReference type="STRING" id="1123357.SAMN02745244_03286"/>
<dbReference type="Pfam" id="PF01370">
    <property type="entry name" value="Epimerase"/>
    <property type="match status" value="1"/>
</dbReference>
<dbReference type="PANTHER" id="PTHR48079">
    <property type="entry name" value="PROTEIN YEEZ"/>
    <property type="match status" value="1"/>
</dbReference>
<dbReference type="AlphaFoldDB" id="A0A1M6M8W9"/>
<evidence type="ECO:0000313" key="2">
    <source>
        <dbReference type="EMBL" id="SHJ79909.1"/>
    </source>
</evidence>
<gene>
    <name evidence="2" type="ORF">SAMN02745244_03286</name>
</gene>
<keyword evidence="3" id="KW-1185">Reference proteome</keyword>
<organism evidence="2 3">
    <name type="scientific">Tessaracoccus bendigoensis DSM 12906</name>
    <dbReference type="NCBI Taxonomy" id="1123357"/>
    <lineage>
        <taxon>Bacteria</taxon>
        <taxon>Bacillati</taxon>
        <taxon>Actinomycetota</taxon>
        <taxon>Actinomycetes</taxon>
        <taxon>Propionibacteriales</taxon>
        <taxon>Propionibacteriaceae</taxon>
        <taxon>Tessaracoccus</taxon>
    </lineage>
</organism>
<dbReference type="SUPFAM" id="SSF51735">
    <property type="entry name" value="NAD(P)-binding Rossmann-fold domains"/>
    <property type="match status" value="1"/>
</dbReference>
<dbReference type="Gene3D" id="3.40.50.720">
    <property type="entry name" value="NAD(P)-binding Rossmann-like Domain"/>
    <property type="match status" value="1"/>
</dbReference>
<sequence>MPAERLWIITGAEGFLGNNLVRELLGRGERVRALTYDSWPQPSLAGLDCEVVPADVTDEAALVRAFTTSPAIRSIVVHCAGIVSIASHVSKAVALVNVEGTRNVITACERTGVSRLVYVSSVHAITEPDPPRTITEVDDAAGFDPDAVTGEYAKTKAEATALVLAAGQLDCVVVHPGGLIGPNDFAESHTTRLIRDAAGGQLTAVVEGGYDFVDARDVAAAIVTAALEAPKGRTYLLSGAYTPVAELVNTIAELTGRKRRFTVLPLWFARLTAPLAELYYRIRRTKPLFTTYSLRTLQSPSDFSHARATEELGFAPRPLRQTLADTIAWLGLQPT</sequence>
<protein>
    <submittedName>
        <fullName evidence="2">Dihydroflavonol-4-reductase</fullName>
    </submittedName>
</protein>
<dbReference type="InterPro" id="IPR051783">
    <property type="entry name" value="NAD(P)-dependent_oxidoreduct"/>
</dbReference>
<evidence type="ECO:0000259" key="1">
    <source>
        <dbReference type="Pfam" id="PF01370"/>
    </source>
</evidence>
<dbReference type="GO" id="GO:0005737">
    <property type="term" value="C:cytoplasm"/>
    <property type="evidence" value="ECO:0007669"/>
    <property type="project" value="TreeGrafter"/>
</dbReference>
<name>A0A1M6M8W9_9ACTN</name>
<reference evidence="2 3" key="1">
    <citation type="submission" date="2016-11" db="EMBL/GenBank/DDBJ databases">
        <authorList>
            <person name="Jaros S."/>
            <person name="Januszkiewicz K."/>
            <person name="Wedrychowicz H."/>
        </authorList>
    </citation>
    <scope>NUCLEOTIDE SEQUENCE [LARGE SCALE GENOMIC DNA]</scope>
    <source>
        <strain evidence="2 3">DSM 12906</strain>
    </source>
</reference>
<dbReference type="Proteomes" id="UP000184512">
    <property type="component" value="Unassembled WGS sequence"/>
</dbReference>
<dbReference type="InterPro" id="IPR001509">
    <property type="entry name" value="Epimerase_deHydtase"/>
</dbReference>
<dbReference type="GO" id="GO:0004029">
    <property type="term" value="F:aldehyde dehydrogenase (NAD+) activity"/>
    <property type="evidence" value="ECO:0007669"/>
    <property type="project" value="TreeGrafter"/>
</dbReference>
<accession>A0A1M6M8W9</accession>
<dbReference type="InterPro" id="IPR036291">
    <property type="entry name" value="NAD(P)-bd_dom_sf"/>
</dbReference>
<feature type="domain" description="NAD-dependent epimerase/dehydratase" evidence="1">
    <location>
        <begin position="8"/>
        <end position="235"/>
    </location>
</feature>
<evidence type="ECO:0000313" key="3">
    <source>
        <dbReference type="Proteomes" id="UP000184512"/>
    </source>
</evidence>